<evidence type="ECO:0000256" key="1">
    <source>
        <dbReference type="ARBA" id="ARBA00022574"/>
    </source>
</evidence>
<dbReference type="Pfam" id="PF00069">
    <property type="entry name" value="Pkinase"/>
    <property type="match status" value="1"/>
</dbReference>
<dbReference type="Pfam" id="PF00400">
    <property type="entry name" value="WD40"/>
    <property type="match status" value="2"/>
</dbReference>
<dbReference type="SUPFAM" id="SSF50978">
    <property type="entry name" value="WD40 repeat-like"/>
    <property type="match status" value="1"/>
</dbReference>
<dbReference type="Proteomes" id="UP000019116">
    <property type="component" value="Chromosome 6B"/>
</dbReference>
<evidence type="ECO:0000313" key="5">
    <source>
        <dbReference type="Proteomes" id="UP000019116"/>
    </source>
</evidence>
<keyword evidence="2" id="KW-0677">Repeat</keyword>
<dbReference type="Gramene" id="TraesCAD_scaffold_003904_01G000700.1">
    <property type="protein sequence ID" value="TraesCAD_scaffold_003904_01G000700.1"/>
    <property type="gene ID" value="TraesCAD_scaffold_003904_01G000700"/>
</dbReference>
<organism evidence="4">
    <name type="scientific">Triticum aestivum</name>
    <name type="common">Wheat</name>
    <dbReference type="NCBI Taxonomy" id="4565"/>
    <lineage>
        <taxon>Eukaryota</taxon>
        <taxon>Viridiplantae</taxon>
        <taxon>Streptophyta</taxon>
        <taxon>Embryophyta</taxon>
        <taxon>Tracheophyta</taxon>
        <taxon>Spermatophyta</taxon>
        <taxon>Magnoliopsida</taxon>
        <taxon>Liliopsida</taxon>
        <taxon>Poales</taxon>
        <taxon>Poaceae</taxon>
        <taxon>BOP clade</taxon>
        <taxon>Pooideae</taxon>
        <taxon>Triticodae</taxon>
        <taxon>Triticeae</taxon>
        <taxon>Triticinae</taxon>
        <taxon>Triticum</taxon>
    </lineage>
</organism>
<dbReference type="PROSITE" id="PS50011">
    <property type="entry name" value="PROTEIN_KINASE_DOM"/>
    <property type="match status" value="1"/>
</dbReference>
<dbReference type="EnsemblPlants" id="TraesCS6B02G465600.1">
    <property type="protein sequence ID" value="TraesCS6B02G465600.1"/>
    <property type="gene ID" value="TraesCS6B02G465600"/>
</dbReference>
<dbReference type="InterPro" id="IPR008271">
    <property type="entry name" value="Ser/Thr_kinase_AS"/>
</dbReference>
<feature type="domain" description="Protein kinase" evidence="3">
    <location>
        <begin position="1"/>
        <end position="150"/>
    </location>
</feature>
<dbReference type="InterPro" id="IPR036322">
    <property type="entry name" value="WD40_repeat_dom_sf"/>
</dbReference>
<dbReference type="Gramene" id="TraesCS6B03G1285300.1">
    <property type="protein sequence ID" value="TraesCS6B03G1285300.1.CDS"/>
    <property type="gene ID" value="TraesCS6B03G1285300"/>
</dbReference>
<accession>A0A3B6PTF4</accession>
<dbReference type="InterPro" id="IPR001680">
    <property type="entry name" value="WD40_rpt"/>
</dbReference>
<evidence type="ECO:0000259" key="3">
    <source>
        <dbReference type="PROSITE" id="PS50011"/>
    </source>
</evidence>
<name>A0A3B6PTF4_WHEAT</name>
<dbReference type="SMR" id="A0A3B6PTF4"/>
<evidence type="ECO:0000313" key="4">
    <source>
        <dbReference type="EnsemblPlants" id="TraesCS6B02G465600.1"/>
    </source>
</evidence>
<dbReference type="SMART" id="SM00320">
    <property type="entry name" value="WD40"/>
    <property type="match status" value="3"/>
</dbReference>
<dbReference type="Gene3D" id="2.130.10.10">
    <property type="entry name" value="YVTN repeat-like/Quinoprotein amine dehydrogenase"/>
    <property type="match status" value="1"/>
</dbReference>
<dbReference type="Gene3D" id="1.10.510.10">
    <property type="entry name" value="Transferase(Phosphotransferase) domain 1"/>
    <property type="match status" value="1"/>
</dbReference>
<keyword evidence="5" id="KW-1185">Reference proteome</keyword>
<dbReference type="InterPro" id="IPR015943">
    <property type="entry name" value="WD40/YVTN_repeat-like_dom_sf"/>
</dbReference>
<dbReference type="AlphaFoldDB" id="A0A3B6PTF4"/>
<keyword evidence="1" id="KW-0853">WD repeat</keyword>
<dbReference type="InterPro" id="IPR000719">
    <property type="entry name" value="Prot_kinase_dom"/>
</dbReference>
<dbReference type="PANTHER" id="PTHR19876:SF68">
    <property type="entry name" value="COATOMER SUBUNIT BETA'-2"/>
    <property type="match status" value="1"/>
</dbReference>
<proteinExistence type="predicted"/>
<dbReference type="OrthoDB" id="658521at2759"/>
<dbReference type="PANTHER" id="PTHR19876">
    <property type="entry name" value="COATOMER"/>
    <property type="match status" value="1"/>
</dbReference>
<dbReference type="GO" id="GO:0004672">
    <property type="term" value="F:protein kinase activity"/>
    <property type="evidence" value="ECO:0007669"/>
    <property type="project" value="InterPro"/>
</dbReference>
<dbReference type="SUPFAM" id="SSF56112">
    <property type="entry name" value="Protein kinase-like (PK-like)"/>
    <property type="match status" value="1"/>
</dbReference>
<dbReference type="PROSITE" id="PS00108">
    <property type="entry name" value="PROTEIN_KINASE_ST"/>
    <property type="match status" value="1"/>
</dbReference>
<reference evidence="4" key="1">
    <citation type="submission" date="2018-08" db="EMBL/GenBank/DDBJ databases">
        <authorList>
            <person name="Rossello M."/>
        </authorList>
    </citation>
    <scope>NUCLEOTIDE SEQUENCE [LARGE SCALE GENOMIC DNA]</scope>
    <source>
        <strain evidence="4">cv. Chinese Spring</strain>
    </source>
</reference>
<dbReference type="InterPro" id="IPR050844">
    <property type="entry name" value="Coatomer_complex_subunit"/>
</dbReference>
<protein>
    <recommendedName>
        <fullName evidence="3">Protein kinase domain-containing protein</fullName>
    </recommendedName>
</protein>
<dbReference type="SMART" id="SM00220">
    <property type="entry name" value="S_TKc"/>
    <property type="match status" value="1"/>
</dbReference>
<reference evidence="4" key="2">
    <citation type="submission" date="2018-10" db="UniProtKB">
        <authorList>
            <consortium name="EnsemblPlants"/>
        </authorList>
    </citation>
    <scope>IDENTIFICATION</scope>
</reference>
<dbReference type="GO" id="GO:0005524">
    <property type="term" value="F:ATP binding"/>
    <property type="evidence" value="ECO:0007669"/>
    <property type="project" value="InterPro"/>
</dbReference>
<evidence type="ECO:0000256" key="2">
    <source>
        <dbReference type="ARBA" id="ARBA00022737"/>
    </source>
</evidence>
<dbReference type="Gramene" id="TraesCS6B02G465600.1">
    <property type="protein sequence ID" value="TraesCS6B02G465600.1"/>
    <property type="gene ID" value="TraesCS6B02G465600"/>
</dbReference>
<sequence length="593" mass="67103">MLQNHSRDLSGLAVSPQQKISHLDLKPENIMLDVDMEAKITDFGLSRFLDQGQSKIFTQHICGTLRYIAPEVIDKRELSLKSDIYALGIIIIELLTGISMISLENWDESLDLLNCPGAEMCNQIAHNCTDTNKDNRPTIHEVIRDLDSIIPKSFTNQVTSTVFPGTELLDVYPGELRFLFVPNGVEMSCHLSITNKTDGEVYSAITPKDLDIYEDGNEYCLLPMSTTVVTVRMKAVKELPLDMVEWEIVMFTTCRDAQAISEHMPTSSDDEDMPVEDVMKELQELFGGDLHRAVLKALVIFVHDDLMEAHTTLGRENKYIRNNGMDVHPTWPWIVVVTHHMVYIWNWQTNEEVGHYKSHMGRVRYSVAKFIAQEQWVVIGDSDGSILVHTCPTMDLVKEFNAHGDCVSLLAVHPTRPFLLSCCNSPLSLKLWDWNRDWSCTRIFDVRSPLREVMFNPKHISTFATHEDGGVIKTWRIGHPSPVAKMHKLDGKPLWPINCFTYSGDQHFIATILGKTTYILDLQKEECVHTLYSSETEDRIYTNHHISASGESIFVVACHPTRPVLVTASQNGSIRVLDSTTYSLSSDLSLLLG</sequence>
<dbReference type="InterPro" id="IPR011009">
    <property type="entry name" value="Kinase-like_dom_sf"/>
</dbReference>